<keyword evidence="3" id="KW-1185">Reference proteome</keyword>
<dbReference type="Gene3D" id="3.40.50.300">
    <property type="entry name" value="P-loop containing nucleotide triphosphate hydrolases"/>
    <property type="match status" value="2"/>
</dbReference>
<gene>
    <name evidence="2" type="ORF">J8F10_21590</name>
</gene>
<sequence>MPPSAPAVAAPIRHLSIRVPWHDAGWAGTVCDDPTANTACLVLKRIGAERDDAAEQTARGKPLTVLSEQDLPCCASERGFFMAPFELTRTKTHPYAEWSDQHAHFRPTPFRHPPYSADVVPFRWMFKPERWTDPKKPNEPDFRDYLRLDLDPVREPELKMKSDIWMQQRDNHLASLDAFFAPVRPDQSLCFFYAKRTPLSDDPRRVIVGVGRVKHVGDAHEYAYGVPAAKAPLRSMLWERMVQHTIRPRGKDGADGFDGGFLLPYHQALAHAAAHPEFDPAAVLAFAPDDRRDEFSYVSEQVSHDAAIGGLLACAAALREAAKHLPGPWDRYQKWIDFELARLWTLRGPCPGLGAALTAFGIELGTLVAHALAPQVGDNVDPWPVVEKMFDSPTKLLPAPLAKQIDKDTRAEWKGLPADRRGLLKLLSRFELSPEQAAVLYEPSERHPAGIDCTDADILDNPYRLFEATRLTARPISLSTVDRGVFPDPVVADKHPLPERTRLDTGTDVRRVRAWVVQTLEEAAGNGDTLLPRDEIIAAVRGRELRPGCQVTTDRMTLAEKSFAPEVDVAPLHDGQAAFQLRRMKECGAVIRTAVEKRTKGKPHAVAADWPAVLATALGPVNPGDARDVRARQEKAAALGVLATARFAVLIGPAGTGKTTLLAALCGQPDVADGGVLLLAPTGKARVRMQQAAKQKNLNLSGQTVAGFLLDSGRYYPDTGRYRLLGKTGSAVADTVIVDEASMLTEEMLAAVLEAVGGAKRVILVGDHRQLPPIGAGRPFADIVVRLAPAGVEFAFPRVGPGYAELTVRMRQQDKTGRAAADVRLAGWFAGGDPGPGEDDLFAQLNTFGPTDRLQVFSWRTPDECHQLLMTVLQAELKLTGPDDQLAFDKSLGGAESGGLCYFNRSWERDEKKGGVWDAAERWQVLSPVRGQPHGVAGLNRLIHDALRRRNVEFARQRFRKTPEPLGPENIVYGDKVIQVRNQRRYWEVYPDEGCLKYVANGEIGLAVGQFKGPQAKYKGFPWKLEVEFTSQPGFTYGYTDRDFGEEGEAPIELAYALTVHKAQGSEFGTVIVVLPDPCRVLSRELLYTALTRQKDRVVLLVQGDPAFLRRYAAAEHSATARRLTNLFAPPAPVVVRQVRFDDRHIHRTARGELVMSKSEVIIANELLRLKVEYAYEKPLRFGSAERFPDFTIDDPVSGVTVYWEHCGMLADDGYRERWEAKQKWYRANGVLPIEEGGGPNGTLVVTDDDPKTGFDSTRVTEIVTRLGLVTVPYASKSPYFRVVTHDFSGFFAHMGQSLNTLNCVEGHVDSDPRAGQGWRLA</sequence>
<dbReference type="PANTHER" id="PTHR43788:SF8">
    <property type="entry name" value="DNA-BINDING PROTEIN SMUBP-2"/>
    <property type="match status" value="1"/>
</dbReference>
<organism evidence="2 3">
    <name type="scientific">Gemmata palustris</name>
    <dbReference type="NCBI Taxonomy" id="2822762"/>
    <lineage>
        <taxon>Bacteria</taxon>
        <taxon>Pseudomonadati</taxon>
        <taxon>Planctomycetota</taxon>
        <taxon>Planctomycetia</taxon>
        <taxon>Gemmatales</taxon>
        <taxon>Gemmataceae</taxon>
        <taxon>Gemmata</taxon>
    </lineage>
</organism>
<dbReference type="Pfam" id="PF13538">
    <property type="entry name" value="UvrD_C_2"/>
    <property type="match status" value="1"/>
</dbReference>
<dbReference type="Proteomes" id="UP000676565">
    <property type="component" value="Unassembled WGS sequence"/>
</dbReference>
<evidence type="ECO:0000259" key="1">
    <source>
        <dbReference type="SMART" id="SM00382"/>
    </source>
</evidence>
<dbReference type="InterPro" id="IPR050534">
    <property type="entry name" value="Coronavir_polyprotein_1ab"/>
</dbReference>
<dbReference type="Gene3D" id="2.30.30.940">
    <property type="match status" value="1"/>
</dbReference>
<dbReference type="InterPro" id="IPR027785">
    <property type="entry name" value="UvrD-like_helicase_C"/>
</dbReference>
<dbReference type="Pfam" id="PF13604">
    <property type="entry name" value="AAA_30"/>
    <property type="match status" value="1"/>
</dbReference>
<name>A0ABS5BW05_9BACT</name>
<dbReference type="PANTHER" id="PTHR43788">
    <property type="entry name" value="DNA2/NAM7 HELICASE FAMILY MEMBER"/>
    <property type="match status" value="1"/>
</dbReference>
<dbReference type="EMBL" id="JAGKQQ010000001">
    <property type="protein sequence ID" value="MBP3957855.1"/>
    <property type="molecule type" value="Genomic_DNA"/>
</dbReference>
<reference evidence="2 3" key="1">
    <citation type="submission" date="2021-04" db="EMBL/GenBank/DDBJ databases">
        <authorList>
            <person name="Ivanova A."/>
        </authorList>
    </citation>
    <scope>NUCLEOTIDE SEQUENCE [LARGE SCALE GENOMIC DNA]</scope>
    <source>
        <strain evidence="2 3">G18</strain>
    </source>
</reference>
<proteinExistence type="predicted"/>
<dbReference type="RefSeq" id="WP_210657311.1">
    <property type="nucleotide sequence ID" value="NZ_JAGKQQ010000001.1"/>
</dbReference>
<dbReference type="InterPro" id="IPR027417">
    <property type="entry name" value="P-loop_NTPase"/>
</dbReference>
<dbReference type="SMART" id="SM00382">
    <property type="entry name" value="AAA"/>
    <property type="match status" value="1"/>
</dbReference>
<evidence type="ECO:0000313" key="2">
    <source>
        <dbReference type="EMBL" id="MBP3957855.1"/>
    </source>
</evidence>
<evidence type="ECO:0000313" key="3">
    <source>
        <dbReference type="Proteomes" id="UP000676565"/>
    </source>
</evidence>
<dbReference type="CDD" id="cd17933">
    <property type="entry name" value="DEXSc_RecD-like"/>
    <property type="match status" value="1"/>
</dbReference>
<accession>A0ABS5BW05</accession>
<dbReference type="InterPro" id="IPR003593">
    <property type="entry name" value="AAA+_ATPase"/>
</dbReference>
<comment type="caution">
    <text evidence="2">The sequence shown here is derived from an EMBL/GenBank/DDBJ whole genome shotgun (WGS) entry which is preliminary data.</text>
</comment>
<dbReference type="SUPFAM" id="SSF52540">
    <property type="entry name" value="P-loop containing nucleoside triphosphate hydrolases"/>
    <property type="match status" value="2"/>
</dbReference>
<protein>
    <submittedName>
        <fullName evidence="2">AAA family ATPase</fullName>
    </submittedName>
</protein>
<dbReference type="CDD" id="cd18809">
    <property type="entry name" value="SF1_C_RecD"/>
    <property type="match status" value="1"/>
</dbReference>
<feature type="domain" description="AAA+ ATPase" evidence="1">
    <location>
        <begin position="644"/>
        <end position="790"/>
    </location>
</feature>